<evidence type="ECO:0000256" key="2">
    <source>
        <dbReference type="ARBA" id="ARBA00022448"/>
    </source>
</evidence>
<dbReference type="Proteomes" id="UP000618986">
    <property type="component" value="Unassembled WGS sequence"/>
</dbReference>
<dbReference type="Pfam" id="PF00005">
    <property type="entry name" value="ABC_tran"/>
    <property type="match status" value="1"/>
</dbReference>
<comment type="caution">
    <text evidence="7">The sequence shown here is derived from an EMBL/GenBank/DDBJ whole genome shotgun (WGS) entry which is preliminary data.</text>
</comment>
<dbReference type="SMART" id="SM00382">
    <property type="entry name" value="AAA"/>
    <property type="match status" value="1"/>
</dbReference>
<dbReference type="PROSITE" id="PS50893">
    <property type="entry name" value="ABC_TRANSPORTER_2"/>
    <property type="match status" value="1"/>
</dbReference>
<dbReference type="InterPro" id="IPR003439">
    <property type="entry name" value="ABC_transporter-like_ATP-bd"/>
</dbReference>
<protein>
    <submittedName>
        <fullName evidence="7">Branched-chain amino acid transport system ATP-binding protein</fullName>
    </submittedName>
</protein>
<dbReference type="Gene3D" id="3.40.50.300">
    <property type="entry name" value="P-loop containing nucleotide triphosphate hydrolases"/>
    <property type="match status" value="1"/>
</dbReference>
<sequence length="244" mass="26260">MTALLELDRVTLGYGKIVVVHELSLRLDAGRIVSVLGPNGAGKTTTVRGVAGLLPLRGGEVRLGGKRVSGFPPHRIVAERLAYVPQGRELFADMSVRDNLRLGGFTMRRRDVPARMEELFEFFPRLRERAGQTAGSLSGGEQQMLAIARALMPRPTVLMLDEPSAGLAPRTMRHVFDIVADVARSEGAAVLIAEQNAHQALRVTDHAYVLNTGVIEASGPPAELLADDRIRAAYLGEAVEGGPV</sequence>
<keyword evidence="8" id="KW-1185">Reference proteome</keyword>
<accession>A0ABR6MFN1</accession>
<dbReference type="InterPro" id="IPR003593">
    <property type="entry name" value="AAA+_ATPase"/>
</dbReference>
<comment type="similarity">
    <text evidence="1">Belongs to the ABC transporter superfamily.</text>
</comment>
<evidence type="ECO:0000256" key="5">
    <source>
        <dbReference type="ARBA" id="ARBA00022970"/>
    </source>
</evidence>
<dbReference type="GeneID" id="300293839"/>
<dbReference type="RefSeq" id="WP_073829951.1">
    <property type="nucleotide sequence ID" value="NZ_JACHJC010000001.1"/>
</dbReference>
<evidence type="ECO:0000313" key="8">
    <source>
        <dbReference type="Proteomes" id="UP000618986"/>
    </source>
</evidence>
<evidence type="ECO:0000256" key="3">
    <source>
        <dbReference type="ARBA" id="ARBA00022741"/>
    </source>
</evidence>
<dbReference type="InterPro" id="IPR027417">
    <property type="entry name" value="P-loop_NTPase"/>
</dbReference>
<dbReference type="EMBL" id="JACHJC010000001">
    <property type="protein sequence ID" value="MBB5113435.1"/>
    <property type="molecule type" value="Genomic_DNA"/>
</dbReference>
<dbReference type="CDD" id="cd03224">
    <property type="entry name" value="ABC_TM1139_LivF_branched"/>
    <property type="match status" value="1"/>
</dbReference>
<evidence type="ECO:0000256" key="1">
    <source>
        <dbReference type="ARBA" id="ARBA00005417"/>
    </source>
</evidence>
<dbReference type="SUPFAM" id="SSF52540">
    <property type="entry name" value="P-loop containing nucleoside triphosphate hydrolases"/>
    <property type="match status" value="1"/>
</dbReference>
<dbReference type="InterPro" id="IPR052156">
    <property type="entry name" value="BCAA_Transport_ATP-bd_LivF"/>
</dbReference>
<dbReference type="InterPro" id="IPR017871">
    <property type="entry name" value="ABC_transporter-like_CS"/>
</dbReference>
<dbReference type="GO" id="GO:0005524">
    <property type="term" value="F:ATP binding"/>
    <property type="evidence" value="ECO:0007669"/>
    <property type="project" value="UniProtKB-KW"/>
</dbReference>
<keyword evidence="3" id="KW-0547">Nucleotide-binding</keyword>
<proteinExistence type="inferred from homology"/>
<organism evidence="7 8">
    <name type="scientific">Micromonospora echinospora</name>
    <name type="common">Micromonospora purpurea</name>
    <dbReference type="NCBI Taxonomy" id="1877"/>
    <lineage>
        <taxon>Bacteria</taxon>
        <taxon>Bacillati</taxon>
        <taxon>Actinomycetota</taxon>
        <taxon>Actinomycetes</taxon>
        <taxon>Micromonosporales</taxon>
        <taxon>Micromonosporaceae</taxon>
        <taxon>Micromonospora</taxon>
    </lineage>
</organism>
<reference evidence="7 8" key="1">
    <citation type="submission" date="2020-08" db="EMBL/GenBank/DDBJ databases">
        <title>Sequencing the genomes of 1000 actinobacteria strains.</title>
        <authorList>
            <person name="Klenk H.-P."/>
        </authorList>
    </citation>
    <scope>NUCLEOTIDE SEQUENCE [LARGE SCALE GENOMIC DNA]</scope>
    <source>
        <strain evidence="7 8">DSM 43036</strain>
    </source>
</reference>
<keyword evidence="4 7" id="KW-0067">ATP-binding</keyword>
<evidence type="ECO:0000259" key="6">
    <source>
        <dbReference type="PROSITE" id="PS50893"/>
    </source>
</evidence>
<evidence type="ECO:0000256" key="4">
    <source>
        <dbReference type="ARBA" id="ARBA00022840"/>
    </source>
</evidence>
<dbReference type="PANTHER" id="PTHR43820">
    <property type="entry name" value="HIGH-AFFINITY BRANCHED-CHAIN AMINO ACID TRANSPORT ATP-BINDING PROTEIN LIVF"/>
    <property type="match status" value="1"/>
</dbReference>
<feature type="domain" description="ABC transporter" evidence="6">
    <location>
        <begin position="5"/>
        <end position="237"/>
    </location>
</feature>
<dbReference type="PROSITE" id="PS00211">
    <property type="entry name" value="ABC_TRANSPORTER_1"/>
    <property type="match status" value="1"/>
</dbReference>
<dbReference type="PANTHER" id="PTHR43820:SF4">
    <property type="entry name" value="HIGH-AFFINITY BRANCHED-CHAIN AMINO ACID TRANSPORT ATP-BINDING PROTEIN LIVF"/>
    <property type="match status" value="1"/>
</dbReference>
<gene>
    <name evidence="7" type="ORF">FHU28_003274</name>
</gene>
<evidence type="ECO:0000313" key="7">
    <source>
        <dbReference type="EMBL" id="MBB5113435.1"/>
    </source>
</evidence>
<name>A0ABR6MFN1_MICEC</name>
<keyword evidence="5" id="KW-0029">Amino-acid transport</keyword>
<keyword evidence="2" id="KW-0813">Transport</keyword>